<dbReference type="EMBL" id="PKPP01004662">
    <property type="protein sequence ID" value="PWA63323.1"/>
    <property type="molecule type" value="Genomic_DNA"/>
</dbReference>
<proteinExistence type="predicted"/>
<evidence type="ECO:0000256" key="1">
    <source>
        <dbReference type="SAM" id="MobiDB-lite"/>
    </source>
</evidence>
<accession>A0A2U1MPY8</accession>
<protein>
    <submittedName>
        <fullName evidence="2">Nucleic acid-binding, OB-fold-like protein</fullName>
    </submittedName>
</protein>
<gene>
    <name evidence="2" type="ORF">CTI12_AA353440</name>
</gene>
<dbReference type="AlphaFoldDB" id="A0A2U1MPY8"/>
<dbReference type="OrthoDB" id="2186770at2759"/>
<feature type="compositionally biased region" description="Polar residues" evidence="1">
    <location>
        <begin position="162"/>
        <end position="174"/>
    </location>
</feature>
<feature type="region of interest" description="Disordered" evidence="1">
    <location>
        <begin position="162"/>
        <end position="188"/>
    </location>
</feature>
<evidence type="ECO:0000313" key="3">
    <source>
        <dbReference type="Proteomes" id="UP000245207"/>
    </source>
</evidence>
<organism evidence="2 3">
    <name type="scientific">Artemisia annua</name>
    <name type="common">Sweet wormwood</name>
    <dbReference type="NCBI Taxonomy" id="35608"/>
    <lineage>
        <taxon>Eukaryota</taxon>
        <taxon>Viridiplantae</taxon>
        <taxon>Streptophyta</taxon>
        <taxon>Embryophyta</taxon>
        <taxon>Tracheophyta</taxon>
        <taxon>Spermatophyta</taxon>
        <taxon>Magnoliopsida</taxon>
        <taxon>eudicotyledons</taxon>
        <taxon>Gunneridae</taxon>
        <taxon>Pentapetalae</taxon>
        <taxon>asterids</taxon>
        <taxon>campanulids</taxon>
        <taxon>Asterales</taxon>
        <taxon>Asteraceae</taxon>
        <taxon>Asteroideae</taxon>
        <taxon>Anthemideae</taxon>
        <taxon>Artemisiinae</taxon>
        <taxon>Artemisia</taxon>
    </lineage>
</organism>
<evidence type="ECO:0000313" key="2">
    <source>
        <dbReference type="EMBL" id="PWA63323.1"/>
    </source>
</evidence>
<dbReference type="STRING" id="35608.A0A2U1MPY8"/>
<dbReference type="Proteomes" id="UP000245207">
    <property type="component" value="Unassembled WGS sequence"/>
</dbReference>
<name>A0A2U1MPY8_ARTAN</name>
<comment type="caution">
    <text evidence="2">The sequence shown here is derived from an EMBL/GenBank/DDBJ whole genome shotgun (WGS) entry which is preliminary data.</text>
</comment>
<reference evidence="2 3" key="1">
    <citation type="journal article" date="2018" name="Mol. Plant">
        <title>The genome of Artemisia annua provides insight into the evolution of Asteraceae family and artemisinin biosynthesis.</title>
        <authorList>
            <person name="Shen Q."/>
            <person name="Zhang L."/>
            <person name="Liao Z."/>
            <person name="Wang S."/>
            <person name="Yan T."/>
            <person name="Shi P."/>
            <person name="Liu M."/>
            <person name="Fu X."/>
            <person name="Pan Q."/>
            <person name="Wang Y."/>
            <person name="Lv Z."/>
            <person name="Lu X."/>
            <person name="Zhang F."/>
            <person name="Jiang W."/>
            <person name="Ma Y."/>
            <person name="Chen M."/>
            <person name="Hao X."/>
            <person name="Li L."/>
            <person name="Tang Y."/>
            <person name="Lv G."/>
            <person name="Zhou Y."/>
            <person name="Sun X."/>
            <person name="Brodelius P.E."/>
            <person name="Rose J.K.C."/>
            <person name="Tang K."/>
        </authorList>
    </citation>
    <scope>NUCLEOTIDE SEQUENCE [LARGE SCALE GENOMIC DNA]</scope>
    <source>
        <strain evidence="3">cv. Huhao1</strain>
        <tissue evidence="2">Leaf</tissue>
    </source>
</reference>
<keyword evidence="3" id="KW-1185">Reference proteome</keyword>
<sequence length="188" mass="21515">MKPHHHLNPPTPYPSLPLNATTTLTLHHKTLTIETNPQREGVLFFEPPLAAAFRRHRCLCHHWKLKLRPPDLMTLFDVEIQGRCDSKFAPYQVSPKFHPRVQDKKFIERLRKWTVSHQPETGTQSETASSDSLSLKEIKQGNQFNLTWRRLSQQVVMKSHNVSGPLQNRPSESAPTGHAIPTMPVGKI</sequence>